<dbReference type="PANTHER" id="PTHR46858:SF7">
    <property type="entry name" value="RING-TYPE DOMAIN-CONTAINING PROTEIN"/>
    <property type="match status" value="1"/>
</dbReference>
<evidence type="ECO:0000256" key="4">
    <source>
        <dbReference type="PROSITE-ProRule" id="PRU00175"/>
    </source>
</evidence>
<dbReference type="GO" id="GO:0061630">
    <property type="term" value="F:ubiquitin protein ligase activity"/>
    <property type="evidence" value="ECO:0007669"/>
    <property type="project" value="TreeGrafter"/>
</dbReference>
<dbReference type="GO" id="GO:0016567">
    <property type="term" value="P:protein ubiquitination"/>
    <property type="evidence" value="ECO:0007669"/>
    <property type="project" value="TreeGrafter"/>
</dbReference>
<dbReference type="InterPro" id="IPR013083">
    <property type="entry name" value="Znf_RING/FYVE/PHD"/>
</dbReference>
<dbReference type="Gene3D" id="3.30.40.10">
    <property type="entry name" value="Zinc/RING finger domain, C3HC4 (zinc finger)"/>
    <property type="match status" value="1"/>
</dbReference>
<dbReference type="Pfam" id="PF13920">
    <property type="entry name" value="zf-C3HC4_3"/>
    <property type="match status" value="1"/>
</dbReference>
<evidence type="ECO:0000256" key="3">
    <source>
        <dbReference type="ARBA" id="ARBA00022833"/>
    </source>
</evidence>
<dbReference type="PROSITE" id="PS50089">
    <property type="entry name" value="ZF_RING_2"/>
    <property type="match status" value="1"/>
</dbReference>
<dbReference type="EMBL" id="JXTB01000092">
    <property type="protein sequence ID" value="PON64901.1"/>
    <property type="molecule type" value="Genomic_DNA"/>
</dbReference>
<evidence type="ECO:0000313" key="6">
    <source>
        <dbReference type="EMBL" id="PON64901.1"/>
    </source>
</evidence>
<evidence type="ECO:0000256" key="1">
    <source>
        <dbReference type="ARBA" id="ARBA00022723"/>
    </source>
</evidence>
<evidence type="ECO:0000256" key="2">
    <source>
        <dbReference type="ARBA" id="ARBA00022771"/>
    </source>
</evidence>
<dbReference type="SUPFAM" id="SSF57850">
    <property type="entry name" value="RING/U-box"/>
    <property type="match status" value="1"/>
</dbReference>
<evidence type="ECO:0000259" key="5">
    <source>
        <dbReference type="PROSITE" id="PS50089"/>
    </source>
</evidence>
<accession>A0A2P5CV93</accession>
<evidence type="ECO:0000313" key="7">
    <source>
        <dbReference type="Proteomes" id="UP000237105"/>
    </source>
</evidence>
<proteinExistence type="predicted"/>
<keyword evidence="2 4" id="KW-0863">Zinc-finger</keyword>
<gene>
    <name evidence="6" type="ORF">PanWU01x14_120780</name>
</gene>
<dbReference type="Proteomes" id="UP000237105">
    <property type="component" value="Unassembled WGS sequence"/>
</dbReference>
<dbReference type="STRING" id="3476.A0A2P5CV93"/>
<name>A0A2P5CV93_PARAD</name>
<sequence>MVGTVVTRIDKLGANINAYRPANALVRNDDHQNALDIARLCGHTKVSFDFRIIYAISPAGYERLVQAYVELLLHVSSQSKCLWIVVTPMSELALYSNLKDAQPCTVIPLWNAQIVEPNMRQSDPTLAISDHSTKSRITLASATQGDPSLSKAWQGISQAMYSWSRDREACTSNDQTKAKDDTSICANYWAAPIEGAFIPCGHMAGCMSCLIEIKATKGVCPICRCKINQLLRLSMLSDE</sequence>
<comment type="caution">
    <text evidence="6">The sequence shown here is derived from an EMBL/GenBank/DDBJ whole genome shotgun (WGS) entry which is preliminary data.</text>
</comment>
<protein>
    <submittedName>
        <fullName evidence="6">43kDa postsynaptic protein</fullName>
    </submittedName>
</protein>
<dbReference type="PANTHER" id="PTHR46858">
    <property type="entry name" value="OS05G0521000 PROTEIN"/>
    <property type="match status" value="1"/>
</dbReference>
<dbReference type="OrthoDB" id="1711136at2759"/>
<dbReference type="InterPro" id="IPR001841">
    <property type="entry name" value="Znf_RING"/>
</dbReference>
<keyword evidence="3" id="KW-0862">Zinc</keyword>
<keyword evidence="1" id="KW-0479">Metal-binding</keyword>
<keyword evidence="7" id="KW-1185">Reference proteome</keyword>
<organism evidence="6 7">
    <name type="scientific">Parasponia andersonii</name>
    <name type="common">Sponia andersonii</name>
    <dbReference type="NCBI Taxonomy" id="3476"/>
    <lineage>
        <taxon>Eukaryota</taxon>
        <taxon>Viridiplantae</taxon>
        <taxon>Streptophyta</taxon>
        <taxon>Embryophyta</taxon>
        <taxon>Tracheophyta</taxon>
        <taxon>Spermatophyta</taxon>
        <taxon>Magnoliopsida</taxon>
        <taxon>eudicotyledons</taxon>
        <taxon>Gunneridae</taxon>
        <taxon>Pentapetalae</taxon>
        <taxon>rosids</taxon>
        <taxon>fabids</taxon>
        <taxon>Rosales</taxon>
        <taxon>Cannabaceae</taxon>
        <taxon>Parasponia</taxon>
    </lineage>
</organism>
<dbReference type="AlphaFoldDB" id="A0A2P5CV93"/>
<feature type="domain" description="RING-type" evidence="5">
    <location>
        <begin position="184"/>
        <end position="224"/>
    </location>
</feature>
<reference evidence="7" key="1">
    <citation type="submission" date="2016-06" db="EMBL/GenBank/DDBJ databases">
        <title>Parallel loss of symbiosis genes in relatives of nitrogen-fixing non-legume Parasponia.</title>
        <authorList>
            <person name="Van Velzen R."/>
            <person name="Holmer R."/>
            <person name="Bu F."/>
            <person name="Rutten L."/>
            <person name="Van Zeijl A."/>
            <person name="Liu W."/>
            <person name="Santuari L."/>
            <person name="Cao Q."/>
            <person name="Sharma T."/>
            <person name="Shen D."/>
            <person name="Roswanjaya Y."/>
            <person name="Wardhani T."/>
            <person name="Kalhor M.S."/>
            <person name="Jansen J."/>
            <person name="Van den Hoogen J."/>
            <person name="Gungor B."/>
            <person name="Hartog M."/>
            <person name="Hontelez J."/>
            <person name="Verver J."/>
            <person name="Yang W.-C."/>
            <person name="Schijlen E."/>
            <person name="Repin R."/>
            <person name="Schilthuizen M."/>
            <person name="Schranz E."/>
            <person name="Heidstra R."/>
            <person name="Miyata K."/>
            <person name="Fedorova E."/>
            <person name="Kohlen W."/>
            <person name="Bisseling T."/>
            <person name="Smit S."/>
            <person name="Geurts R."/>
        </authorList>
    </citation>
    <scope>NUCLEOTIDE SEQUENCE [LARGE SCALE GENOMIC DNA]</scope>
    <source>
        <strain evidence="7">cv. WU1-14</strain>
    </source>
</reference>
<dbReference type="GO" id="GO:0008270">
    <property type="term" value="F:zinc ion binding"/>
    <property type="evidence" value="ECO:0007669"/>
    <property type="project" value="UniProtKB-KW"/>
</dbReference>